<dbReference type="ESTHER" id="acism-e8wy60">
    <property type="family name" value="Est9X"/>
</dbReference>
<dbReference type="InterPro" id="IPR049492">
    <property type="entry name" value="BD-FAE-like_dom"/>
</dbReference>
<dbReference type="AlphaFoldDB" id="E8WY60"/>
<dbReference type="PaxDb" id="1198114-AciX9_1635"/>
<gene>
    <name evidence="3" type="ordered locus">AciX9_1635</name>
</gene>
<dbReference type="eggNOG" id="COG0657">
    <property type="taxonomic scope" value="Bacteria"/>
</dbReference>
<dbReference type="PANTHER" id="PTHR48081">
    <property type="entry name" value="AB HYDROLASE SUPERFAMILY PROTEIN C4A8.06C"/>
    <property type="match status" value="1"/>
</dbReference>
<keyword evidence="1" id="KW-0378">Hydrolase</keyword>
<dbReference type="SUPFAM" id="SSF53474">
    <property type="entry name" value="alpha/beta-Hydrolases"/>
    <property type="match status" value="1"/>
</dbReference>
<dbReference type="InterPro" id="IPR050300">
    <property type="entry name" value="GDXG_lipolytic_enzyme"/>
</dbReference>
<dbReference type="STRING" id="1198114.AciX9_1635"/>
<name>E8WY60_GRATM</name>
<dbReference type="HOGENOM" id="CLU_012494_10_1_0"/>
<organism evidence="4">
    <name type="scientific">Granulicella tundricola (strain ATCC BAA-1859 / DSM 23138 / MP5ACTX9)</name>
    <dbReference type="NCBI Taxonomy" id="1198114"/>
    <lineage>
        <taxon>Bacteria</taxon>
        <taxon>Pseudomonadati</taxon>
        <taxon>Acidobacteriota</taxon>
        <taxon>Terriglobia</taxon>
        <taxon>Terriglobales</taxon>
        <taxon>Acidobacteriaceae</taxon>
        <taxon>Granulicella</taxon>
    </lineage>
</organism>
<reference evidence="4" key="1">
    <citation type="submission" date="2011-01" db="EMBL/GenBank/DDBJ databases">
        <title>Complete sequence of chromosome of Acidobacterium sp. MP5ACTX9.</title>
        <authorList>
            <consortium name="US DOE Joint Genome Institute"/>
            <person name="Lucas S."/>
            <person name="Copeland A."/>
            <person name="Lapidus A."/>
            <person name="Cheng J.-F."/>
            <person name="Goodwin L."/>
            <person name="Pitluck S."/>
            <person name="Teshima H."/>
            <person name="Detter J.C."/>
            <person name="Han C."/>
            <person name="Tapia R."/>
            <person name="Land M."/>
            <person name="Hauser L."/>
            <person name="Kyrpides N."/>
            <person name="Ivanova N."/>
            <person name="Ovchinnikova G."/>
            <person name="Pagani I."/>
            <person name="Rawat S.R."/>
            <person name="Mannisto M."/>
            <person name="Haggblom M.M."/>
            <person name="Woyke T."/>
        </authorList>
    </citation>
    <scope>NUCLEOTIDE SEQUENCE [LARGE SCALE GENOMIC DNA]</scope>
    <source>
        <strain evidence="4">MP5ACTX9</strain>
    </source>
</reference>
<evidence type="ECO:0000259" key="2">
    <source>
        <dbReference type="Pfam" id="PF20434"/>
    </source>
</evidence>
<accession>E8WY60</accession>
<dbReference type="PANTHER" id="PTHR48081:SF33">
    <property type="entry name" value="KYNURENINE FORMAMIDASE"/>
    <property type="match status" value="1"/>
</dbReference>
<protein>
    <recommendedName>
        <fullName evidence="2">BD-FAE-like domain-containing protein</fullName>
    </recommendedName>
</protein>
<dbReference type="Pfam" id="PF20434">
    <property type="entry name" value="BD-FAE"/>
    <property type="match status" value="1"/>
</dbReference>
<dbReference type="EMBL" id="CP002480">
    <property type="protein sequence ID" value="ADW68687.1"/>
    <property type="molecule type" value="Genomic_DNA"/>
</dbReference>
<dbReference type="GO" id="GO:0016787">
    <property type="term" value="F:hydrolase activity"/>
    <property type="evidence" value="ECO:0007669"/>
    <property type="project" value="UniProtKB-KW"/>
</dbReference>
<dbReference type="Gene3D" id="3.40.50.1820">
    <property type="entry name" value="alpha/beta hydrolase"/>
    <property type="match status" value="1"/>
</dbReference>
<proteinExistence type="predicted"/>
<dbReference type="KEGG" id="acm:AciX9_1635"/>
<sequence>MPISLLDRKPPPADHRIPYGPHPLQFGDLRLPTTHPAPVVVFLHGGWWKAAYDLEYGGHLCAALKSRGIATWSLEYRRVGDVGGGWPGTFQDVALGFDHLTELAMTYPLDLGRVVVAGHSAGGHLAYWLAGRPHVPVGSPVAGRGLGMKGVVGLAGAVDLRMTIDLAGWFTFAHDKDEVISFMGGGQGEVPERYRAGNPGDLLPLNVPQMLLQGTEDDQIPPQLPVRWAERGRKMGEAVAVQMIPGADHFDVCDPESKAWPTVLAAIEKVLL</sequence>
<dbReference type="Proteomes" id="UP000000343">
    <property type="component" value="Chromosome"/>
</dbReference>
<evidence type="ECO:0000313" key="4">
    <source>
        <dbReference type="Proteomes" id="UP000000343"/>
    </source>
</evidence>
<evidence type="ECO:0000256" key="1">
    <source>
        <dbReference type="ARBA" id="ARBA00022801"/>
    </source>
</evidence>
<dbReference type="InterPro" id="IPR029058">
    <property type="entry name" value="AB_hydrolase_fold"/>
</dbReference>
<feature type="domain" description="BD-FAE-like" evidence="2">
    <location>
        <begin position="34"/>
        <end position="223"/>
    </location>
</feature>
<evidence type="ECO:0000313" key="3">
    <source>
        <dbReference type="EMBL" id="ADW68687.1"/>
    </source>
</evidence>
<dbReference type="RefSeq" id="WP_013580006.1">
    <property type="nucleotide sequence ID" value="NC_015064.1"/>
</dbReference>
<keyword evidence="4" id="KW-1185">Reference proteome</keyword>